<dbReference type="InterPro" id="IPR011033">
    <property type="entry name" value="PRC_barrel-like_sf"/>
</dbReference>
<name>A0A0D5NR66_9BACL</name>
<dbReference type="KEGG" id="pbj:VN24_18020"/>
<dbReference type="InterPro" id="IPR027275">
    <property type="entry name" value="PRC-brl_dom"/>
</dbReference>
<evidence type="ECO:0000259" key="1">
    <source>
        <dbReference type="Pfam" id="PF05239"/>
    </source>
</evidence>
<dbReference type="STRING" id="1126833.VN24_18020"/>
<dbReference type="EMBL" id="CP011058">
    <property type="protein sequence ID" value="AJY77824.1"/>
    <property type="molecule type" value="Genomic_DNA"/>
</dbReference>
<dbReference type="PATRIC" id="fig|1126833.4.peg.3964"/>
<accession>A0A0D5NR66</accession>
<feature type="domain" description="PRC-barrel" evidence="1">
    <location>
        <begin position="92"/>
        <end position="164"/>
    </location>
</feature>
<dbReference type="HOGENOM" id="CLU_132076_0_0_9"/>
<reference evidence="3" key="2">
    <citation type="submission" date="2015-03" db="EMBL/GenBank/DDBJ databases">
        <title>Genome sequence of Paenibacillus beijingensis strain DSM 24997T.</title>
        <authorList>
            <person name="Kwak Y."/>
            <person name="Shin J.-H."/>
        </authorList>
    </citation>
    <scope>NUCLEOTIDE SEQUENCE [LARGE SCALE GENOMIC DNA]</scope>
    <source>
        <strain evidence="3">DSM 24997</strain>
    </source>
</reference>
<dbReference type="SUPFAM" id="SSF50346">
    <property type="entry name" value="PRC-barrel domain"/>
    <property type="match status" value="1"/>
</dbReference>
<feature type="domain" description="PRC-barrel" evidence="1">
    <location>
        <begin position="3"/>
        <end position="49"/>
    </location>
</feature>
<organism evidence="2 3">
    <name type="scientific">Paenibacillus beijingensis</name>
    <dbReference type="NCBI Taxonomy" id="1126833"/>
    <lineage>
        <taxon>Bacteria</taxon>
        <taxon>Bacillati</taxon>
        <taxon>Bacillota</taxon>
        <taxon>Bacilli</taxon>
        <taxon>Bacillales</taxon>
        <taxon>Paenibacillaceae</taxon>
        <taxon>Paenibacillus</taxon>
    </lineage>
</organism>
<gene>
    <name evidence="2" type="ORF">VN24_18020</name>
</gene>
<evidence type="ECO:0000313" key="2">
    <source>
        <dbReference type="EMBL" id="AJY77824.1"/>
    </source>
</evidence>
<dbReference type="Proteomes" id="UP000032633">
    <property type="component" value="Chromosome"/>
</dbReference>
<reference evidence="2 3" key="1">
    <citation type="journal article" date="2015" name="J. Biotechnol.">
        <title>Complete genome sequence of Paenibacillus beijingensis 7188(T) (=DSM 24997(T)), a novel rhizobacterium from jujube garden soil.</title>
        <authorList>
            <person name="Kwak Y."/>
            <person name="Shin J.H."/>
        </authorList>
    </citation>
    <scope>NUCLEOTIDE SEQUENCE [LARGE SCALE GENOMIC DNA]</scope>
    <source>
        <strain evidence="2 3">DSM 24997</strain>
    </source>
</reference>
<evidence type="ECO:0000313" key="3">
    <source>
        <dbReference type="Proteomes" id="UP000032633"/>
    </source>
</evidence>
<dbReference type="Gene3D" id="2.30.30.240">
    <property type="entry name" value="PRC-barrel domain"/>
    <property type="match status" value="2"/>
</dbReference>
<sequence length="175" mass="19682">MKLQQMIGLPVIDSRKGKRLGTVKDAWFDEHWLLRGIVMEARGWFSKFVRAVLWDDVLTCGEDAVFIIGAGSIRSMRMTEIQRSFQSGCIRLKDLPVVTIEGIQLGRVSDVYFDPYRGTQIVGYELTDGFVADLMEGRKWLRAPEDPDVFMLGEDAIIVPAMNEADLEPVAASDP</sequence>
<proteinExistence type="predicted"/>
<dbReference type="Pfam" id="PF05239">
    <property type="entry name" value="PRC"/>
    <property type="match status" value="2"/>
</dbReference>
<keyword evidence="3" id="KW-1185">Reference proteome</keyword>
<protein>
    <submittedName>
        <fullName evidence="2">Photosystem reaction center subunit H</fullName>
    </submittedName>
</protein>
<dbReference type="AlphaFoldDB" id="A0A0D5NR66"/>